<dbReference type="KEGG" id="otm:OSB_03330"/>
<protein>
    <submittedName>
        <fullName evidence="1">HTH-type transcriptional repressor CytR</fullName>
    </submittedName>
</protein>
<dbReference type="Gene3D" id="1.10.260.40">
    <property type="entry name" value="lambda repressor-like DNA-binding domains"/>
    <property type="match status" value="1"/>
</dbReference>
<dbReference type="AlphaFoldDB" id="A0A0K0Y1U5"/>
<keyword evidence="2" id="KW-1185">Reference proteome</keyword>
<dbReference type="Gene3D" id="3.40.50.2300">
    <property type="match status" value="2"/>
</dbReference>
<evidence type="ECO:0000313" key="1">
    <source>
        <dbReference type="EMBL" id="AKS44900.1"/>
    </source>
</evidence>
<dbReference type="Proteomes" id="UP000067444">
    <property type="component" value="Chromosome"/>
</dbReference>
<dbReference type="PANTHER" id="PTHR30146:SF109">
    <property type="entry name" value="HTH-TYPE TRANSCRIPTIONAL REGULATOR GALS"/>
    <property type="match status" value="1"/>
</dbReference>
<gene>
    <name evidence="1" type="primary">cytR_1</name>
    <name evidence="1" type="ORF">OSB_03330</name>
</gene>
<proteinExistence type="predicted"/>
<dbReference type="GO" id="GO:0003700">
    <property type="term" value="F:DNA-binding transcription factor activity"/>
    <property type="evidence" value="ECO:0007669"/>
    <property type="project" value="TreeGrafter"/>
</dbReference>
<dbReference type="Pfam" id="PF00356">
    <property type="entry name" value="LacI"/>
    <property type="match status" value="1"/>
</dbReference>
<sequence>MAKTSTLQDVARVAKVSTATVSRTLSNPDVVSESTRRRVSEAVKVTGYRINRAARNLRTQRSHSVLVLLPDLANPFFSTILEGISRHLSKQGYSMLIASTKQVHDSGERLIDYLDDARADGMIILDGGLDADVVQMLENAPQADRILFACEWVDGANFTSVRCENRHGTRAAVNHLFDLGHRKIAHVTGPEGNVLSSTRKDEFIAEIAKLELASNPEWIISGDFSLAAGCEAAQAWIAMKDRPTAVFCASDQLAMGFIAELSRHDFKVPHDVSVMGFDDIDLAEQFIPPVTTIKQDRLVIGETAAELLMTRIMAPDQTHAKQAAVLPVSLVVRESTAAP</sequence>
<reference evidence="1 2" key="1">
    <citation type="journal article" date="2015" name="Genome Announc.">
        <title>Closed Genome Sequence of Octadecabacter temperatus SB1, the First Mesophilic Species of the Genus Octadecabacter.</title>
        <authorList>
            <person name="Voget S."/>
            <person name="Billerbeck S."/>
            <person name="Simon M."/>
            <person name="Daniel R."/>
        </authorList>
    </citation>
    <scope>NUCLEOTIDE SEQUENCE [LARGE SCALE GENOMIC DNA]</scope>
    <source>
        <strain evidence="1 2">SB1</strain>
    </source>
</reference>
<dbReference type="OrthoDB" id="234496at2"/>
<organism evidence="1 2">
    <name type="scientific">Octadecabacter temperatus</name>
    <dbReference type="NCBI Taxonomy" id="1458307"/>
    <lineage>
        <taxon>Bacteria</taxon>
        <taxon>Pseudomonadati</taxon>
        <taxon>Pseudomonadota</taxon>
        <taxon>Alphaproteobacteria</taxon>
        <taxon>Rhodobacterales</taxon>
        <taxon>Roseobacteraceae</taxon>
        <taxon>Octadecabacter</taxon>
    </lineage>
</organism>
<dbReference type="SUPFAM" id="SSF53822">
    <property type="entry name" value="Periplasmic binding protein-like I"/>
    <property type="match status" value="1"/>
</dbReference>
<dbReference type="Pfam" id="PF13377">
    <property type="entry name" value="Peripla_BP_3"/>
    <property type="match status" value="1"/>
</dbReference>
<dbReference type="InterPro" id="IPR000843">
    <property type="entry name" value="HTH_LacI"/>
</dbReference>
<dbReference type="PANTHER" id="PTHR30146">
    <property type="entry name" value="LACI-RELATED TRANSCRIPTIONAL REPRESSOR"/>
    <property type="match status" value="1"/>
</dbReference>
<dbReference type="SUPFAM" id="SSF47413">
    <property type="entry name" value="lambda repressor-like DNA-binding domains"/>
    <property type="match status" value="1"/>
</dbReference>
<dbReference type="EMBL" id="CP012160">
    <property type="protein sequence ID" value="AKS44900.1"/>
    <property type="molecule type" value="Genomic_DNA"/>
</dbReference>
<dbReference type="InterPro" id="IPR046335">
    <property type="entry name" value="LacI/GalR-like_sensor"/>
</dbReference>
<dbReference type="STRING" id="1458307.OSB_03330"/>
<dbReference type="GO" id="GO:0000976">
    <property type="term" value="F:transcription cis-regulatory region binding"/>
    <property type="evidence" value="ECO:0007669"/>
    <property type="project" value="TreeGrafter"/>
</dbReference>
<dbReference type="PATRIC" id="fig|1458307.3.peg.335"/>
<dbReference type="SMART" id="SM00354">
    <property type="entry name" value="HTH_LACI"/>
    <property type="match status" value="1"/>
</dbReference>
<dbReference type="CDD" id="cd06284">
    <property type="entry name" value="PBP1_LacI-like"/>
    <property type="match status" value="1"/>
</dbReference>
<dbReference type="PROSITE" id="PS50932">
    <property type="entry name" value="HTH_LACI_2"/>
    <property type="match status" value="1"/>
</dbReference>
<dbReference type="CDD" id="cd01392">
    <property type="entry name" value="HTH_LacI"/>
    <property type="match status" value="1"/>
</dbReference>
<accession>A0A0K0Y1U5</accession>
<dbReference type="InterPro" id="IPR010982">
    <property type="entry name" value="Lambda_DNA-bd_dom_sf"/>
</dbReference>
<name>A0A0K0Y1U5_9RHOB</name>
<evidence type="ECO:0000313" key="2">
    <source>
        <dbReference type="Proteomes" id="UP000067444"/>
    </source>
</evidence>
<dbReference type="RefSeq" id="WP_049833341.1">
    <property type="nucleotide sequence ID" value="NZ_CP012160.1"/>
</dbReference>
<dbReference type="InterPro" id="IPR028082">
    <property type="entry name" value="Peripla_BP_I"/>
</dbReference>